<evidence type="ECO:0000313" key="7">
    <source>
        <dbReference type="Proteomes" id="UP000007150"/>
    </source>
</evidence>
<keyword evidence="1" id="KW-0813">Transport</keyword>
<evidence type="ECO:0000256" key="4">
    <source>
        <dbReference type="ARBA" id="ARBA00023004"/>
    </source>
</evidence>
<dbReference type="Pfam" id="PF13459">
    <property type="entry name" value="Fer4_15"/>
    <property type="match status" value="1"/>
</dbReference>
<dbReference type="Gene3D" id="3.30.70.20">
    <property type="match status" value="1"/>
</dbReference>
<dbReference type="PANTHER" id="PTHR36923">
    <property type="entry name" value="FERREDOXIN"/>
    <property type="match status" value="1"/>
</dbReference>
<keyword evidence="2" id="KW-0479">Metal-binding</keyword>
<evidence type="ECO:0008006" key="8">
    <source>
        <dbReference type="Google" id="ProtNLM"/>
    </source>
</evidence>
<protein>
    <recommendedName>
        <fullName evidence="8">Ferredoxin</fullName>
    </recommendedName>
</protein>
<dbReference type="InterPro" id="IPR051269">
    <property type="entry name" value="Fe-S_cluster_ET"/>
</dbReference>
<dbReference type="STRING" id="690566.Sphch_3796"/>
<evidence type="ECO:0000256" key="1">
    <source>
        <dbReference type="ARBA" id="ARBA00022448"/>
    </source>
</evidence>
<keyword evidence="3" id="KW-0249">Electron transport</keyword>
<sequence length="70" mass="7189">MQVKTLPERCVSSGQCVMLAPGVFDQDDDGVVVLLQDSVDDGDEASVAAVRSSANVCPAAAIRLSANPKA</sequence>
<dbReference type="AlphaFoldDB" id="F6F1G2"/>
<keyword evidence="5" id="KW-0411">Iron-sulfur</keyword>
<evidence type="ECO:0000256" key="3">
    <source>
        <dbReference type="ARBA" id="ARBA00022982"/>
    </source>
</evidence>
<name>F6F1G2_SPHCR</name>
<reference evidence="6 7" key="1">
    <citation type="submission" date="2011-05" db="EMBL/GenBank/DDBJ databases">
        <title>Complete sequence of chromosome 2 of Sphingobium chlorophenolicum L-1.</title>
        <authorList>
            <consortium name="US DOE Joint Genome Institute"/>
            <person name="Lucas S."/>
            <person name="Han J."/>
            <person name="Lapidus A."/>
            <person name="Cheng J.-F."/>
            <person name="Goodwin L."/>
            <person name="Pitluck S."/>
            <person name="Peters L."/>
            <person name="Daligault H."/>
            <person name="Han C."/>
            <person name="Tapia R."/>
            <person name="Land M."/>
            <person name="Hauser L."/>
            <person name="Kyrpides N."/>
            <person name="Ivanova N."/>
            <person name="Pagani I."/>
            <person name="Turner P."/>
            <person name="Copley S."/>
            <person name="Woyke T."/>
        </authorList>
    </citation>
    <scope>NUCLEOTIDE SEQUENCE [LARGE SCALE GENOMIC DNA]</scope>
    <source>
        <strain evidence="6 7">L-1</strain>
    </source>
</reference>
<keyword evidence="7" id="KW-1185">Reference proteome</keyword>
<evidence type="ECO:0000313" key="6">
    <source>
        <dbReference type="EMBL" id="AEG51378.1"/>
    </source>
</evidence>
<dbReference type="SUPFAM" id="SSF54862">
    <property type="entry name" value="4Fe-4S ferredoxins"/>
    <property type="match status" value="1"/>
</dbReference>
<gene>
    <name evidence="6" type="ORF">Sphch_3796</name>
</gene>
<dbReference type="KEGG" id="sch:Sphch_3796"/>
<evidence type="ECO:0000256" key="2">
    <source>
        <dbReference type="ARBA" id="ARBA00022723"/>
    </source>
</evidence>
<dbReference type="GO" id="GO:0046872">
    <property type="term" value="F:metal ion binding"/>
    <property type="evidence" value="ECO:0007669"/>
    <property type="project" value="UniProtKB-KW"/>
</dbReference>
<dbReference type="Proteomes" id="UP000007150">
    <property type="component" value="Chromosome 2"/>
</dbReference>
<accession>F6F1G2</accession>
<evidence type="ECO:0000256" key="5">
    <source>
        <dbReference type="ARBA" id="ARBA00023014"/>
    </source>
</evidence>
<dbReference type="RefSeq" id="WP_013849602.1">
    <property type="nucleotide sequence ID" value="NC_015594.1"/>
</dbReference>
<dbReference type="GO" id="GO:0051536">
    <property type="term" value="F:iron-sulfur cluster binding"/>
    <property type="evidence" value="ECO:0007669"/>
    <property type="project" value="UniProtKB-KW"/>
</dbReference>
<keyword evidence="4" id="KW-0408">Iron</keyword>
<organism evidence="6 7">
    <name type="scientific">Sphingobium chlorophenolicum L-1</name>
    <dbReference type="NCBI Taxonomy" id="690566"/>
    <lineage>
        <taxon>Bacteria</taxon>
        <taxon>Pseudomonadati</taxon>
        <taxon>Pseudomonadota</taxon>
        <taxon>Alphaproteobacteria</taxon>
        <taxon>Sphingomonadales</taxon>
        <taxon>Sphingomonadaceae</taxon>
        <taxon>Sphingobium</taxon>
    </lineage>
</organism>
<proteinExistence type="predicted"/>
<dbReference type="EMBL" id="CP002799">
    <property type="protein sequence ID" value="AEG51378.1"/>
    <property type="molecule type" value="Genomic_DNA"/>
</dbReference>
<dbReference type="PANTHER" id="PTHR36923:SF3">
    <property type="entry name" value="FERREDOXIN"/>
    <property type="match status" value="1"/>
</dbReference>
<dbReference type="HOGENOM" id="CLU_139698_6_0_5"/>